<feature type="region of interest" description="Disordered" evidence="4">
    <location>
        <begin position="37"/>
        <end position="84"/>
    </location>
</feature>
<dbReference type="InterPro" id="IPR000235">
    <property type="entry name" value="Ribosomal_uS7"/>
</dbReference>
<keyword evidence="3" id="KW-0687">Ribonucleoprotein</keyword>
<evidence type="ECO:0000256" key="2">
    <source>
        <dbReference type="ARBA" id="ARBA00022980"/>
    </source>
</evidence>
<dbReference type="Proteomes" id="UP001610335">
    <property type="component" value="Unassembled WGS sequence"/>
</dbReference>
<dbReference type="InterPro" id="IPR036823">
    <property type="entry name" value="Ribosomal_uS7_dom_sf"/>
</dbReference>
<dbReference type="EMBL" id="JBFXLS010000064">
    <property type="protein sequence ID" value="KAL2821338.1"/>
    <property type="molecule type" value="Genomic_DNA"/>
</dbReference>
<dbReference type="InterPro" id="IPR047988">
    <property type="entry name" value="Ribosomal_uS7m_fungi"/>
</dbReference>
<feature type="compositionally biased region" description="Low complexity" evidence="4">
    <location>
        <begin position="136"/>
        <end position="151"/>
    </location>
</feature>
<dbReference type="Gene3D" id="1.10.455.10">
    <property type="entry name" value="Ribosomal protein S7 domain"/>
    <property type="match status" value="1"/>
</dbReference>
<dbReference type="CDD" id="cd14868">
    <property type="entry name" value="uS7_Mitochondria_Fungi"/>
    <property type="match status" value="1"/>
</dbReference>
<feature type="region of interest" description="Disordered" evidence="4">
    <location>
        <begin position="120"/>
        <end position="164"/>
    </location>
</feature>
<dbReference type="InterPro" id="IPR023798">
    <property type="entry name" value="Ribosomal_uS7_dom"/>
</dbReference>
<keyword evidence="2 6" id="KW-0689">Ribosomal protein</keyword>
<evidence type="ECO:0000259" key="5">
    <source>
        <dbReference type="Pfam" id="PF00177"/>
    </source>
</evidence>
<proteinExistence type="inferred from homology"/>
<protein>
    <submittedName>
        <fullName evidence="6">Ribosomal protein S7 domain-containing protein</fullName>
    </submittedName>
</protein>
<evidence type="ECO:0000256" key="1">
    <source>
        <dbReference type="ARBA" id="ARBA00007151"/>
    </source>
</evidence>
<keyword evidence="7" id="KW-1185">Reference proteome</keyword>
<dbReference type="PANTHER" id="PTHR11205">
    <property type="entry name" value="RIBOSOMAL PROTEIN S7"/>
    <property type="match status" value="1"/>
</dbReference>
<feature type="compositionally biased region" description="Polar residues" evidence="4">
    <location>
        <begin position="39"/>
        <end position="50"/>
    </location>
</feature>
<accession>A0ABR4I395</accession>
<dbReference type="GO" id="GO:0005840">
    <property type="term" value="C:ribosome"/>
    <property type="evidence" value="ECO:0007669"/>
    <property type="project" value="UniProtKB-KW"/>
</dbReference>
<evidence type="ECO:0000313" key="7">
    <source>
        <dbReference type="Proteomes" id="UP001610335"/>
    </source>
</evidence>
<reference evidence="6 7" key="1">
    <citation type="submission" date="2024-07" db="EMBL/GenBank/DDBJ databases">
        <title>Section-level genome sequencing and comparative genomics of Aspergillus sections Usti and Cavernicolus.</title>
        <authorList>
            <consortium name="Lawrence Berkeley National Laboratory"/>
            <person name="Nybo J.L."/>
            <person name="Vesth T.C."/>
            <person name="Theobald S."/>
            <person name="Frisvad J.C."/>
            <person name="Larsen T.O."/>
            <person name="Kjaerboelling I."/>
            <person name="Rothschild-Mancinelli K."/>
            <person name="Lyhne E.K."/>
            <person name="Kogle M.E."/>
            <person name="Barry K."/>
            <person name="Clum A."/>
            <person name="Na H."/>
            <person name="Ledsgaard L."/>
            <person name="Lin J."/>
            <person name="Lipzen A."/>
            <person name="Kuo A."/>
            <person name="Riley R."/>
            <person name="Mondo S."/>
            <person name="LaButti K."/>
            <person name="Haridas S."/>
            <person name="Pangalinan J."/>
            <person name="Salamov A.A."/>
            <person name="Simmons B.A."/>
            <person name="Magnuson J.K."/>
            <person name="Chen J."/>
            <person name="Drula E."/>
            <person name="Henrissat B."/>
            <person name="Wiebenga A."/>
            <person name="Lubbers R.J."/>
            <person name="Gomes A.C."/>
            <person name="Makela M.R."/>
            <person name="Stajich J."/>
            <person name="Grigoriev I.V."/>
            <person name="Mortensen U.H."/>
            <person name="De vries R.P."/>
            <person name="Baker S.E."/>
            <person name="Andersen M.R."/>
        </authorList>
    </citation>
    <scope>NUCLEOTIDE SEQUENCE [LARGE SCALE GENOMIC DNA]</scope>
    <source>
        <strain evidence="6 7">CBS 600.67</strain>
    </source>
</reference>
<dbReference type="Pfam" id="PF00177">
    <property type="entry name" value="Ribosomal_S7"/>
    <property type="match status" value="1"/>
</dbReference>
<gene>
    <name evidence="6" type="ORF">BDW59DRAFT_110088</name>
</gene>
<evidence type="ECO:0000313" key="6">
    <source>
        <dbReference type="EMBL" id="KAL2821338.1"/>
    </source>
</evidence>
<comment type="similarity">
    <text evidence="1">Belongs to the universal ribosomal protein uS7 family.</text>
</comment>
<organism evidence="6 7">
    <name type="scientific">Aspergillus cavernicola</name>
    <dbReference type="NCBI Taxonomy" id="176166"/>
    <lineage>
        <taxon>Eukaryota</taxon>
        <taxon>Fungi</taxon>
        <taxon>Dikarya</taxon>
        <taxon>Ascomycota</taxon>
        <taxon>Pezizomycotina</taxon>
        <taxon>Eurotiomycetes</taxon>
        <taxon>Eurotiomycetidae</taxon>
        <taxon>Eurotiales</taxon>
        <taxon>Aspergillaceae</taxon>
        <taxon>Aspergillus</taxon>
        <taxon>Aspergillus subgen. Nidulantes</taxon>
    </lineage>
</organism>
<feature type="domain" description="Small ribosomal subunit protein uS7" evidence="5">
    <location>
        <begin position="208"/>
        <end position="359"/>
    </location>
</feature>
<name>A0ABR4I395_9EURO</name>
<comment type="caution">
    <text evidence="6">The sequence shown here is derived from an EMBL/GenBank/DDBJ whole genome shotgun (WGS) entry which is preliminary data.</text>
</comment>
<sequence length="373" mass="41025">MPPRLNLFAARTAVPVLRQPSAPSASQRCIASALRRNAAQGTKSGFQSSVGVRVQRRWNSSASDGKTPEEAQRQAESMPHVSEEAAEINKIMHKEGNGTRSSPELEQGTPVSEILQRDEEARKHAPKVFQDQMKNGSSGSGSRFFSTSARRGQLEQQSTGRSEDQASAALVESMISQVTQQAVDLTPGLKFDAPGTLSRSDNFRKRYEPLLEQFTKLLMRDGKLAMAQKNMSIILDHLRSSPPPSINYKRSLLPGPPPPQLPLNPVLYLTLIIDSVAPLIKLRNQKGIVGGGASVQVPAPLPERTRRRTAIRWIIDASDKRRDSKFAQRVAAELVAVAEGRSGVWEKKEHAHKLAVAGRVNVGFKQRTAKFFM</sequence>
<evidence type="ECO:0000256" key="3">
    <source>
        <dbReference type="ARBA" id="ARBA00023274"/>
    </source>
</evidence>
<evidence type="ECO:0000256" key="4">
    <source>
        <dbReference type="SAM" id="MobiDB-lite"/>
    </source>
</evidence>
<dbReference type="SUPFAM" id="SSF47973">
    <property type="entry name" value="Ribosomal protein S7"/>
    <property type="match status" value="1"/>
</dbReference>